<dbReference type="EC" id="2.7.1.30" evidence="10"/>
<dbReference type="GO" id="GO:0006072">
    <property type="term" value="P:glycerol-3-phosphate metabolic process"/>
    <property type="evidence" value="ECO:0007669"/>
    <property type="project" value="InterPro"/>
</dbReference>
<keyword evidence="15" id="KW-1185">Reference proteome</keyword>
<dbReference type="Pfam" id="PF02782">
    <property type="entry name" value="FGGY_C"/>
    <property type="match status" value="1"/>
</dbReference>
<proteinExistence type="inferred from homology"/>
<feature type="binding site" evidence="10">
    <location>
        <position position="271"/>
    </location>
    <ligand>
        <name>ADP</name>
        <dbReference type="ChEBI" id="CHEBI:456216"/>
    </ligand>
</feature>
<feature type="binding site" evidence="10">
    <location>
        <position position="85"/>
    </location>
    <ligand>
        <name>glycerol</name>
        <dbReference type="ChEBI" id="CHEBI:17754"/>
    </ligand>
</feature>
<dbReference type="FunFam" id="3.30.420.40:FF:000008">
    <property type="entry name" value="Glycerol kinase"/>
    <property type="match status" value="1"/>
</dbReference>
<name>A0A1L3MHQ5_9MICO</name>
<keyword evidence="4 10" id="KW-0547">Nucleotide-binding</keyword>
<dbReference type="PROSITE" id="PS00445">
    <property type="entry name" value="FGGY_KINASES_2"/>
    <property type="match status" value="1"/>
</dbReference>
<dbReference type="InterPro" id="IPR018485">
    <property type="entry name" value="FGGY_C"/>
</dbReference>
<dbReference type="GO" id="GO:0019563">
    <property type="term" value="P:glycerol catabolic process"/>
    <property type="evidence" value="ECO:0007669"/>
    <property type="project" value="UniProtKB-UniRule"/>
</dbReference>
<evidence type="ECO:0000256" key="1">
    <source>
        <dbReference type="ARBA" id="ARBA00005190"/>
    </source>
</evidence>
<feature type="binding site" evidence="10">
    <location>
        <position position="250"/>
    </location>
    <ligand>
        <name>glycerol</name>
        <dbReference type="ChEBI" id="CHEBI:17754"/>
    </ligand>
</feature>
<feature type="binding site" evidence="10">
    <location>
        <position position="423"/>
    </location>
    <ligand>
        <name>ADP</name>
        <dbReference type="ChEBI" id="CHEBI:456216"/>
    </ligand>
</feature>
<comment type="function">
    <text evidence="9 10">Key enzyme in the regulation of glycerol uptake and metabolism. Catalyzes the phosphorylation of glycerol to yield sn-glycerol 3-phosphate.</text>
</comment>
<dbReference type="Gene3D" id="3.30.420.40">
    <property type="match status" value="2"/>
</dbReference>
<feature type="binding site" evidence="10">
    <location>
        <position position="419"/>
    </location>
    <ligand>
        <name>ADP</name>
        <dbReference type="ChEBI" id="CHEBI:456216"/>
    </ligand>
</feature>
<feature type="binding site" evidence="10">
    <location>
        <position position="419"/>
    </location>
    <ligand>
        <name>ATP</name>
        <dbReference type="ChEBI" id="CHEBI:30616"/>
    </ligand>
</feature>
<dbReference type="GO" id="GO:0004370">
    <property type="term" value="F:glycerol kinase activity"/>
    <property type="evidence" value="ECO:0007669"/>
    <property type="project" value="UniProtKB-UniRule"/>
</dbReference>
<keyword evidence="7 10" id="KW-0067">ATP-binding</keyword>
<feature type="binding site" evidence="10">
    <location>
        <position position="15"/>
    </location>
    <ligand>
        <name>ADP</name>
        <dbReference type="ChEBI" id="CHEBI:456216"/>
    </ligand>
</feature>
<dbReference type="NCBIfam" id="TIGR01311">
    <property type="entry name" value="glycerol_kin"/>
    <property type="match status" value="1"/>
</dbReference>
<feature type="binding site" evidence="10">
    <location>
        <position position="249"/>
    </location>
    <ligand>
        <name>glycerol</name>
        <dbReference type="ChEBI" id="CHEBI:17754"/>
    </ligand>
</feature>
<comment type="catalytic activity">
    <reaction evidence="8 10">
        <text>glycerol + ATP = sn-glycerol 3-phosphate + ADP + H(+)</text>
        <dbReference type="Rhea" id="RHEA:21644"/>
        <dbReference type="ChEBI" id="CHEBI:15378"/>
        <dbReference type="ChEBI" id="CHEBI:17754"/>
        <dbReference type="ChEBI" id="CHEBI:30616"/>
        <dbReference type="ChEBI" id="CHEBI:57597"/>
        <dbReference type="ChEBI" id="CHEBI:456216"/>
        <dbReference type="EC" id="2.7.1.30"/>
    </reaction>
</comment>
<dbReference type="CDD" id="cd07769">
    <property type="entry name" value="ASKHA_NBD_FGGY_GK"/>
    <property type="match status" value="1"/>
</dbReference>
<keyword evidence="5 10" id="KW-0418">Kinase</keyword>
<evidence type="ECO:0000256" key="8">
    <source>
        <dbReference type="ARBA" id="ARBA00052101"/>
    </source>
</evidence>
<dbReference type="GO" id="GO:0005524">
    <property type="term" value="F:ATP binding"/>
    <property type="evidence" value="ECO:0007669"/>
    <property type="project" value="UniProtKB-UniRule"/>
</dbReference>
<sequence length="510" mass="55081">MSAPTTYVLSIDQGTTSTRAMVFGRDGAVIATDQIEHKQIFPRAGWVEHDALEIWGNTRRVIGGALGKANLNSGHIDAVGITNQRETTVVWEKATGQPIHNAIVWQDTRTQALVDELASDGGLDRFKEVCGLPLATYFAGPKIAWILDHVEGARERAEAGELLAGTMDTWVLWNLTGGGENDGVHVTDVTNASRTMLMDLRTLQWDEATCEAIGVPVQVLPEIRSSSEVYGECKPGVLNGTPIAGILGDQQSATFGQACLTPGTAKNTYGTGNFMLLNTGTEIVSSDNGLLTTVCYQLGEQDAVYALEGSIAVTGSLIQWLRDNLGFIKEAPEVEALACSVEDNGGVYFVPAFSGLFAPHWRPDARGAILGLTRYATNAHIARAALESTAYQTRDVLDAMQADAERAGGRLTELKVDGGMVANDTLMQFQADMLGVDVVRPQIAETTALGAAYAAGLAVGYWESTDEIVDNWSEGKRWSPSMDEDEVERLHRNWTKAISKTLDWVDEDVE</sequence>
<evidence type="ECO:0000313" key="14">
    <source>
        <dbReference type="EMBL" id="APH01796.1"/>
    </source>
</evidence>
<evidence type="ECO:0000256" key="10">
    <source>
        <dbReference type="HAMAP-Rule" id="MF_00186"/>
    </source>
</evidence>
<feature type="binding site" evidence="10">
    <location>
        <position position="15"/>
    </location>
    <ligand>
        <name>ATP</name>
        <dbReference type="ChEBI" id="CHEBI:30616"/>
    </ligand>
</feature>
<feature type="binding site" evidence="10">
    <location>
        <position position="15"/>
    </location>
    <ligand>
        <name>sn-glycerol 3-phosphate</name>
        <dbReference type="ChEBI" id="CHEBI:57597"/>
    </ligand>
</feature>
<evidence type="ECO:0000259" key="12">
    <source>
        <dbReference type="Pfam" id="PF00370"/>
    </source>
</evidence>
<dbReference type="InterPro" id="IPR018483">
    <property type="entry name" value="Carb_kinase_FGGY_CS"/>
</dbReference>
<feature type="binding site" evidence="10">
    <location>
        <position position="86"/>
    </location>
    <ligand>
        <name>glycerol</name>
        <dbReference type="ChEBI" id="CHEBI:17754"/>
    </ligand>
</feature>
<dbReference type="Pfam" id="PF00370">
    <property type="entry name" value="FGGY_N"/>
    <property type="match status" value="1"/>
</dbReference>
<accession>A0A1L3MHQ5</accession>
<feature type="binding site" evidence="10">
    <location>
        <position position="85"/>
    </location>
    <ligand>
        <name>sn-glycerol 3-phosphate</name>
        <dbReference type="ChEBI" id="CHEBI:57597"/>
    </ligand>
</feature>
<dbReference type="KEGG" id="jte:ASJ30_09880"/>
<evidence type="ECO:0000256" key="2">
    <source>
        <dbReference type="ARBA" id="ARBA00009156"/>
    </source>
</evidence>
<evidence type="ECO:0000256" key="3">
    <source>
        <dbReference type="ARBA" id="ARBA00022679"/>
    </source>
</evidence>
<dbReference type="SUPFAM" id="SSF53067">
    <property type="entry name" value="Actin-like ATPase domain"/>
    <property type="match status" value="2"/>
</dbReference>
<reference evidence="14 15" key="1">
    <citation type="submission" date="2015-11" db="EMBL/GenBank/DDBJ databases">
        <authorList>
            <person name="Zhang Y."/>
            <person name="Guo Z."/>
        </authorList>
    </citation>
    <scope>NUCLEOTIDE SEQUENCE [LARGE SCALE GENOMIC DNA]</scope>
    <source>
        <strain evidence="14 15">YFY001</strain>
    </source>
</reference>
<dbReference type="GO" id="GO:0005829">
    <property type="term" value="C:cytosol"/>
    <property type="evidence" value="ECO:0007669"/>
    <property type="project" value="TreeGrafter"/>
</dbReference>
<dbReference type="FunFam" id="3.30.420.40:FF:000007">
    <property type="entry name" value="Glycerol kinase"/>
    <property type="match status" value="1"/>
</dbReference>
<feature type="domain" description="Carbohydrate kinase FGGY N-terminal" evidence="12">
    <location>
        <begin position="7"/>
        <end position="256"/>
    </location>
</feature>
<feature type="binding site" evidence="10">
    <location>
        <position position="137"/>
    </location>
    <ligand>
        <name>sn-glycerol 3-phosphate</name>
        <dbReference type="ChEBI" id="CHEBI:57597"/>
    </ligand>
</feature>
<keyword evidence="3 10" id="KW-0808">Transferase</keyword>
<protein>
    <recommendedName>
        <fullName evidence="10">Glycerol kinase</fullName>
        <ecNumber evidence="10">2.7.1.30</ecNumber>
    </recommendedName>
    <alternativeName>
        <fullName evidence="10">ATP:glycerol 3-phosphotransferase</fullName>
    </alternativeName>
    <alternativeName>
        <fullName evidence="10">Glycerokinase</fullName>
        <shortName evidence="10">GK</shortName>
    </alternativeName>
</protein>
<comment type="pathway">
    <text evidence="1 10">Polyol metabolism; glycerol degradation via glycerol kinase pathway; sn-glycerol 3-phosphate from glycerol: step 1/1.</text>
</comment>
<evidence type="ECO:0000256" key="9">
    <source>
        <dbReference type="ARBA" id="ARBA00054633"/>
    </source>
</evidence>
<feature type="binding site" evidence="10">
    <location>
        <position position="137"/>
    </location>
    <ligand>
        <name>glycerol</name>
        <dbReference type="ChEBI" id="CHEBI:17754"/>
    </ligand>
</feature>
<feature type="binding site" evidence="10">
    <location>
        <position position="86"/>
    </location>
    <ligand>
        <name>sn-glycerol 3-phosphate</name>
        <dbReference type="ChEBI" id="CHEBI:57597"/>
    </ligand>
</feature>
<evidence type="ECO:0000256" key="6">
    <source>
        <dbReference type="ARBA" id="ARBA00022798"/>
    </source>
</evidence>
<dbReference type="InterPro" id="IPR000577">
    <property type="entry name" value="Carb_kinase_FGGY"/>
</dbReference>
<evidence type="ECO:0000256" key="7">
    <source>
        <dbReference type="ARBA" id="ARBA00022840"/>
    </source>
</evidence>
<evidence type="ECO:0000256" key="4">
    <source>
        <dbReference type="ARBA" id="ARBA00022741"/>
    </source>
</evidence>
<feature type="binding site" evidence="10">
    <location>
        <position position="315"/>
    </location>
    <ligand>
        <name>ADP</name>
        <dbReference type="ChEBI" id="CHEBI:456216"/>
    </ligand>
</feature>
<dbReference type="EMBL" id="CP013290">
    <property type="protein sequence ID" value="APH01796.1"/>
    <property type="molecule type" value="Genomic_DNA"/>
</dbReference>
<evidence type="ECO:0000256" key="5">
    <source>
        <dbReference type="ARBA" id="ARBA00022777"/>
    </source>
</evidence>
<feature type="binding site" evidence="10">
    <location>
        <position position="319"/>
    </location>
    <ligand>
        <name>ATP</name>
        <dbReference type="ChEBI" id="CHEBI:30616"/>
    </ligand>
</feature>
<dbReference type="PIRSF" id="PIRSF000538">
    <property type="entry name" value="GlpK"/>
    <property type="match status" value="1"/>
</dbReference>
<dbReference type="HAMAP" id="MF_00186">
    <property type="entry name" value="Glycerol_kin"/>
    <property type="match status" value="1"/>
</dbReference>
<evidence type="ECO:0000256" key="11">
    <source>
        <dbReference type="RuleBase" id="RU003733"/>
    </source>
</evidence>
<feature type="binding site" evidence="10">
    <location>
        <position position="271"/>
    </location>
    <ligand>
        <name>ATP</name>
        <dbReference type="ChEBI" id="CHEBI:30616"/>
    </ligand>
</feature>
<evidence type="ECO:0000259" key="13">
    <source>
        <dbReference type="Pfam" id="PF02782"/>
    </source>
</evidence>
<gene>
    <name evidence="10 14" type="primary">glpK</name>
    <name evidence="14" type="ORF">ASJ30_09880</name>
</gene>
<dbReference type="NCBIfam" id="NF000756">
    <property type="entry name" value="PRK00047.1"/>
    <property type="match status" value="1"/>
</dbReference>
<dbReference type="PANTHER" id="PTHR10196">
    <property type="entry name" value="SUGAR KINASE"/>
    <property type="match status" value="1"/>
</dbReference>
<dbReference type="AlphaFoldDB" id="A0A1L3MHQ5"/>
<feature type="binding site" evidence="10">
    <location>
        <position position="315"/>
    </location>
    <ligand>
        <name>ATP</name>
        <dbReference type="ChEBI" id="CHEBI:30616"/>
    </ligand>
</feature>
<evidence type="ECO:0000313" key="15">
    <source>
        <dbReference type="Proteomes" id="UP000182938"/>
    </source>
</evidence>
<dbReference type="RefSeq" id="WP_072624954.1">
    <property type="nucleotide sequence ID" value="NZ_CP013290.1"/>
</dbReference>
<organism evidence="14 15">
    <name type="scientific">Janibacter indicus</name>
    <dbReference type="NCBI Taxonomy" id="857417"/>
    <lineage>
        <taxon>Bacteria</taxon>
        <taxon>Bacillati</taxon>
        <taxon>Actinomycetota</taxon>
        <taxon>Actinomycetes</taxon>
        <taxon>Micrococcales</taxon>
        <taxon>Intrasporangiaceae</taxon>
        <taxon>Janibacter</taxon>
    </lineage>
</organism>
<feature type="binding site" evidence="10">
    <location>
        <position position="249"/>
    </location>
    <ligand>
        <name>sn-glycerol 3-phosphate</name>
        <dbReference type="ChEBI" id="CHEBI:57597"/>
    </ligand>
</feature>
<keyword evidence="6 10" id="KW-0319">Glycerol metabolism</keyword>
<dbReference type="InterPro" id="IPR005999">
    <property type="entry name" value="Glycerol_kin"/>
</dbReference>
<feature type="binding site" evidence="10">
    <location>
        <position position="16"/>
    </location>
    <ligand>
        <name>ATP</name>
        <dbReference type="ChEBI" id="CHEBI:30616"/>
    </ligand>
</feature>
<dbReference type="UniPathway" id="UPA00618">
    <property type="reaction ID" value="UER00672"/>
</dbReference>
<feature type="binding site" evidence="10">
    <location>
        <position position="17"/>
    </location>
    <ligand>
        <name>ATP</name>
        <dbReference type="ChEBI" id="CHEBI:30616"/>
    </ligand>
</feature>
<dbReference type="PANTHER" id="PTHR10196:SF69">
    <property type="entry name" value="GLYCEROL KINASE"/>
    <property type="match status" value="1"/>
</dbReference>
<feature type="domain" description="Carbohydrate kinase FGGY C-terminal" evidence="13">
    <location>
        <begin position="266"/>
        <end position="458"/>
    </location>
</feature>
<dbReference type="Proteomes" id="UP000182938">
    <property type="component" value="Chromosome"/>
</dbReference>
<dbReference type="InterPro" id="IPR018484">
    <property type="entry name" value="FGGY_N"/>
</dbReference>
<dbReference type="InterPro" id="IPR043129">
    <property type="entry name" value="ATPase_NBD"/>
</dbReference>
<comment type="similarity">
    <text evidence="2 10 11">Belongs to the FGGY kinase family.</text>
</comment>
<comment type="activity regulation">
    <text evidence="10">Inhibited by fructose 1,6-bisphosphate (FBP).</text>
</comment>
<feature type="binding site" evidence="10">
    <location>
        <position position="19"/>
    </location>
    <ligand>
        <name>ADP</name>
        <dbReference type="ChEBI" id="CHEBI:456216"/>
    </ligand>
</feature>